<accession>A0ABY7CX99</accession>
<evidence type="ECO:0000256" key="1">
    <source>
        <dbReference type="SAM" id="MobiDB-lite"/>
    </source>
</evidence>
<sequence length="160" mass="17486">MVKGIDPSQAAYSYSPAKNPERANDSAAPLSSLDEILRGRMSQNLWMVAKPVALILAPPLISSTTRSAYNPHVAPLEIGFSTVPAFMTPNLNDPPHNARTKTPLQPPKPPFSPSKARIPPSFSHSFIRYEHNPTPNDEAIRLNQEDLFTTSPEKTSGLVC</sequence>
<reference evidence="2" key="1">
    <citation type="submission" date="2022-10" db="EMBL/GenBank/DDBJ databases">
        <title>Puccinia triticina Genome sequencing and assembly.</title>
        <authorList>
            <person name="Li C."/>
        </authorList>
    </citation>
    <scope>NUCLEOTIDE SEQUENCE</scope>
    <source>
        <strain evidence="2">Pt15</strain>
    </source>
</reference>
<dbReference type="RefSeq" id="XP_053025471.1">
    <property type="nucleotide sequence ID" value="XM_053161534.1"/>
</dbReference>
<dbReference type="EMBL" id="CP110431">
    <property type="protein sequence ID" value="WAQ89916.1"/>
    <property type="molecule type" value="Genomic_DNA"/>
</dbReference>
<proteinExistence type="predicted"/>
<keyword evidence="3" id="KW-1185">Reference proteome</keyword>
<feature type="region of interest" description="Disordered" evidence="1">
    <location>
        <begin position="90"/>
        <end position="115"/>
    </location>
</feature>
<name>A0ABY7CX99_9BASI</name>
<protein>
    <submittedName>
        <fullName evidence="2">Uncharacterized protein</fullName>
    </submittedName>
</protein>
<feature type="region of interest" description="Disordered" evidence="1">
    <location>
        <begin position="1"/>
        <end position="27"/>
    </location>
</feature>
<evidence type="ECO:0000313" key="2">
    <source>
        <dbReference type="EMBL" id="WAQ89916.1"/>
    </source>
</evidence>
<evidence type="ECO:0000313" key="3">
    <source>
        <dbReference type="Proteomes" id="UP001164743"/>
    </source>
</evidence>
<gene>
    <name evidence="2" type="ORF">PtA15_11A608</name>
</gene>
<dbReference type="GeneID" id="77802429"/>
<dbReference type="Proteomes" id="UP001164743">
    <property type="component" value="Chromosome 11A"/>
</dbReference>
<organism evidence="2 3">
    <name type="scientific">Puccinia triticina</name>
    <dbReference type="NCBI Taxonomy" id="208348"/>
    <lineage>
        <taxon>Eukaryota</taxon>
        <taxon>Fungi</taxon>
        <taxon>Dikarya</taxon>
        <taxon>Basidiomycota</taxon>
        <taxon>Pucciniomycotina</taxon>
        <taxon>Pucciniomycetes</taxon>
        <taxon>Pucciniales</taxon>
        <taxon>Pucciniaceae</taxon>
        <taxon>Puccinia</taxon>
    </lineage>
</organism>